<organism evidence="2 3">
    <name type="scientific">Pristionchus entomophagus</name>
    <dbReference type="NCBI Taxonomy" id="358040"/>
    <lineage>
        <taxon>Eukaryota</taxon>
        <taxon>Metazoa</taxon>
        <taxon>Ecdysozoa</taxon>
        <taxon>Nematoda</taxon>
        <taxon>Chromadorea</taxon>
        <taxon>Rhabditida</taxon>
        <taxon>Rhabditina</taxon>
        <taxon>Diplogasteromorpha</taxon>
        <taxon>Diplogasteroidea</taxon>
        <taxon>Neodiplogasteridae</taxon>
        <taxon>Pristionchus</taxon>
    </lineage>
</organism>
<feature type="transmembrane region" description="Helical" evidence="1">
    <location>
        <begin position="14"/>
        <end position="36"/>
    </location>
</feature>
<comment type="caution">
    <text evidence="2">The sequence shown here is derived from an EMBL/GenBank/DDBJ whole genome shotgun (WGS) entry which is preliminary data.</text>
</comment>
<name>A0AAV5TV15_9BILA</name>
<feature type="transmembrane region" description="Helical" evidence="1">
    <location>
        <begin position="86"/>
        <end position="107"/>
    </location>
</feature>
<evidence type="ECO:0000313" key="3">
    <source>
        <dbReference type="Proteomes" id="UP001432027"/>
    </source>
</evidence>
<feature type="non-terminal residue" evidence="2">
    <location>
        <position position="1"/>
    </location>
</feature>
<evidence type="ECO:0008006" key="4">
    <source>
        <dbReference type="Google" id="ProtNLM"/>
    </source>
</evidence>
<sequence>NKIKRWLDHSPFPAGYGLSMIIVSVVFTSPVFVFMLPTEVIRESLNDILVESIIVDFKADLFFVISMKATSSFIGGTSTILNGLKLLSRSICGLLLRCISVCLRFLVFTDGSQFSLLTTRSLSSSH</sequence>
<dbReference type="AlphaFoldDB" id="A0AAV5TV15"/>
<proteinExistence type="predicted"/>
<keyword evidence="1" id="KW-0812">Transmembrane</keyword>
<evidence type="ECO:0000256" key="1">
    <source>
        <dbReference type="SAM" id="Phobius"/>
    </source>
</evidence>
<dbReference type="EMBL" id="BTSX01000005">
    <property type="protein sequence ID" value="GMS98100.1"/>
    <property type="molecule type" value="Genomic_DNA"/>
</dbReference>
<dbReference type="Proteomes" id="UP001432027">
    <property type="component" value="Unassembled WGS sequence"/>
</dbReference>
<feature type="non-terminal residue" evidence="2">
    <location>
        <position position="126"/>
    </location>
</feature>
<evidence type="ECO:0000313" key="2">
    <source>
        <dbReference type="EMBL" id="GMS98100.1"/>
    </source>
</evidence>
<keyword evidence="3" id="KW-1185">Reference proteome</keyword>
<keyword evidence="1" id="KW-1133">Transmembrane helix</keyword>
<keyword evidence="1" id="KW-0472">Membrane</keyword>
<reference evidence="2" key="1">
    <citation type="submission" date="2023-10" db="EMBL/GenBank/DDBJ databases">
        <title>Genome assembly of Pristionchus species.</title>
        <authorList>
            <person name="Yoshida K."/>
            <person name="Sommer R.J."/>
        </authorList>
    </citation>
    <scope>NUCLEOTIDE SEQUENCE</scope>
    <source>
        <strain evidence="2">RS0144</strain>
    </source>
</reference>
<protein>
    <recommendedName>
        <fullName evidence="4">G protein-coupled receptor</fullName>
    </recommendedName>
</protein>
<accession>A0AAV5TV15</accession>
<gene>
    <name evidence="2" type="ORF">PENTCL1PPCAC_20275</name>
</gene>